<organism evidence="1 2">
    <name type="scientific">Blautia obeum</name>
    <dbReference type="NCBI Taxonomy" id="40520"/>
    <lineage>
        <taxon>Bacteria</taxon>
        <taxon>Bacillati</taxon>
        <taxon>Bacillota</taxon>
        <taxon>Clostridia</taxon>
        <taxon>Lachnospirales</taxon>
        <taxon>Lachnospiraceae</taxon>
        <taxon>Blautia</taxon>
    </lineage>
</organism>
<dbReference type="EMBL" id="PSQG01000008">
    <property type="protein sequence ID" value="RCH44371.1"/>
    <property type="molecule type" value="Genomic_DNA"/>
</dbReference>
<dbReference type="Gene3D" id="1.25.40.10">
    <property type="entry name" value="Tetratricopeptide repeat domain"/>
    <property type="match status" value="1"/>
</dbReference>
<comment type="caution">
    <text evidence="1">The sequence shown here is derived from an EMBL/GenBank/DDBJ whole genome shotgun (WGS) entry which is preliminary data.</text>
</comment>
<dbReference type="InterPro" id="IPR011990">
    <property type="entry name" value="TPR-like_helical_dom_sf"/>
</dbReference>
<evidence type="ECO:0000313" key="1">
    <source>
        <dbReference type="EMBL" id="RCH44371.1"/>
    </source>
</evidence>
<evidence type="ECO:0008006" key="3">
    <source>
        <dbReference type="Google" id="ProtNLM"/>
    </source>
</evidence>
<evidence type="ECO:0000313" key="2">
    <source>
        <dbReference type="Proteomes" id="UP000253208"/>
    </source>
</evidence>
<gene>
    <name evidence="1" type="ORF">C4886_06915</name>
</gene>
<proteinExistence type="predicted"/>
<dbReference type="Proteomes" id="UP000253208">
    <property type="component" value="Unassembled WGS sequence"/>
</dbReference>
<protein>
    <recommendedName>
        <fullName evidence="3">Tetratricopeptide repeat protein</fullName>
    </recommendedName>
</protein>
<name>A0A367G323_9FIRM</name>
<dbReference type="AlphaFoldDB" id="A0A367G323"/>
<dbReference type="SUPFAM" id="SSF48452">
    <property type="entry name" value="TPR-like"/>
    <property type="match status" value="1"/>
</dbReference>
<sequence length="259" mass="30628">MSGYILCQVKKAEKPFYIENISTNIYSIEELCYYLYNNLYLVDSSLISSKLCTWLEEELELPKLAAKLKPYIGREAGLEEVLYPIFKEINYLAYEELKTLNGRIEARKREPEEIREKRKGDALMENRMYVNALRVYQKLLEHGGKEITGEMRERILHNQGCAYSYLFQMDKALDCFWKAWKEKHSEKAMKVYLLAYRSVHSEEEYRKRQEDLKTDEMVRQETDQALKSFAGLPEQHIASGETDRILEDLTREYHRSTGS</sequence>
<accession>A0A367G323</accession>
<reference evidence="1 2" key="1">
    <citation type="submission" date="2018-02" db="EMBL/GenBank/DDBJ databases">
        <title>Complete genome sequencing of Faecalibacterium prausnitzii strains isolated from the human gut.</title>
        <authorList>
            <person name="Fitzgerald B.C."/>
            <person name="Shkoporov A.N."/>
            <person name="Ross P.R."/>
            <person name="Hill C."/>
        </authorList>
    </citation>
    <scope>NUCLEOTIDE SEQUENCE [LARGE SCALE GENOMIC DNA]</scope>
    <source>
        <strain evidence="1 2">APC942/31-1</strain>
    </source>
</reference>
<dbReference type="RefSeq" id="WP_059085392.1">
    <property type="nucleotide sequence ID" value="NZ_PSQG01000008.1"/>
</dbReference>